<dbReference type="EMBL" id="LAZR01003211">
    <property type="protein sequence ID" value="KKN20756.1"/>
    <property type="molecule type" value="Genomic_DNA"/>
</dbReference>
<dbReference type="Gene3D" id="2.40.40.10">
    <property type="entry name" value="RlpA-like domain"/>
    <property type="match status" value="1"/>
</dbReference>
<gene>
    <name evidence="1" type="ORF">LCGC14_0932220</name>
</gene>
<dbReference type="CDD" id="cd22268">
    <property type="entry name" value="DPBB_RlpA-like"/>
    <property type="match status" value="1"/>
</dbReference>
<reference evidence="1" key="1">
    <citation type="journal article" date="2015" name="Nature">
        <title>Complex archaea that bridge the gap between prokaryotes and eukaryotes.</title>
        <authorList>
            <person name="Spang A."/>
            <person name="Saw J.H."/>
            <person name="Jorgensen S.L."/>
            <person name="Zaremba-Niedzwiedzka K."/>
            <person name="Martijn J."/>
            <person name="Lind A.E."/>
            <person name="van Eijk R."/>
            <person name="Schleper C."/>
            <person name="Guy L."/>
            <person name="Ettema T.J."/>
        </authorList>
    </citation>
    <scope>NUCLEOTIDE SEQUENCE</scope>
</reference>
<proteinExistence type="predicted"/>
<dbReference type="SUPFAM" id="SSF50685">
    <property type="entry name" value="Barwin-like endoglucanases"/>
    <property type="match status" value="1"/>
</dbReference>
<sequence length="169" mass="18762">MFFLIAVFFYVPTYDVPEVTADYAIGTPTSGEYVEGCVASRFASKNDKLKGGASPYLKKIRPEDPYVRPTDVGVAHRTLPFGTIVEITLPRTGKTTTATVIDRGPFGRVDKNGKWYSGASFYRKHKSKEIPGAGWVGCLDMTPPVVDALDHNHKEYVTFEVIEWPNPNT</sequence>
<organism evidence="1">
    <name type="scientific">marine sediment metagenome</name>
    <dbReference type="NCBI Taxonomy" id="412755"/>
    <lineage>
        <taxon>unclassified sequences</taxon>
        <taxon>metagenomes</taxon>
        <taxon>ecological metagenomes</taxon>
    </lineage>
</organism>
<evidence type="ECO:0000313" key="1">
    <source>
        <dbReference type="EMBL" id="KKN20756.1"/>
    </source>
</evidence>
<dbReference type="InterPro" id="IPR036908">
    <property type="entry name" value="RlpA-like_sf"/>
</dbReference>
<protein>
    <submittedName>
        <fullName evidence="1">Uncharacterized protein</fullName>
    </submittedName>
</protein>
<name>A0A0F9R627_9ZZZZ</name>
<comment type="caution">
    <text evidence="1">The sequence shown here is derived from an EMBL/GenBank/DDBJ whole genome shotgun (WGS) entry which is preliminary data.</text>
</comment>
<dbReference type="AlphaFoldDB" id="A0A0F9R627"/>
<accession>A0A0F9R627</accession>